<evidence type="ECO:0000313" key="2">
    <source>
        <dbReference type="Proteomes" id="UP000184188"/>
    </source>
</evidence>
<accession>A0A1L9S4G0</accession>
<dbReference type="OrthoDB" id="2017974at2759"/>
<dbReference type="InterPro" id="IPR045153">
    <property type="entry name" value="Est1/Ebs1-like"/>
</dbReference>
<dbReference type="AlphaFoldDB" id="A0A1L9S4G0"/>
<dbReference type="GO" id="GO:0000184">
    <property type="term" value="P:nuclear-transcribed mRNA catabolic process, nonsense-mediated decay"/>
    <property type="evidence" value="ECO:0007669"/>
    <property type="project" value="TreeGrafter"/>
</dbReference>
<dbReference type="GO" id="GO:0042162">
    <property type="term" value="F:telomeric DNA binding"/>
    <property type="evidence" value="ECO:0007669"/>
    <property type="project" value="TreeGrafter"/>
</dbReference>
<dbReference type="VEuPathDB" id="FungiDB:ASPZODRAFT_126165"/>
<dbReference type="EMBL" id="KV878372">
    <property type="protein sequence ID" value="OJJ42039.1"/>
    <property type="molecule type" value="Genomic_DNA"/>
</dbReference>
<gene>
    <name evidence="1" type="ORF">ASPZODRAFT_126165</name>
</gene>
<dbReference type="InterPro" id="IPR011990">
    <property type="entry name" value="TPR-like_helical_dom_sf"/>
</dbReference>
<dbReference type="RefSeq" id="XP_022576549.1">
    <property type="nucleotide sequence ID" value="XM_022721463.1"/>
</dbReference>
<dbReference type="STRING" id="1073090.A0A1L9S4G0"/>
<sequence>MVEKVCINVDKQHTGSKIKLSSNLWKQLISFHRTLLYMHYDFLLASQSPISGSELREIPGNYQMPARMWRYGIHLFLDLLLENLPDSLDFLIEFIQLAYSMMTLCLESFEVFCDIWMECLGDLARCRMGIEDRDQDVWAEAARYWYNQSANFSPGEGRIQHHLGVLAYPDTLQKLCHYTRALVSIRPFLHTKKSIELVFNPYHEHRMDLGGHTMTTAFIATHYTLYYRRPVDEFSTLATCFLDLLRKEAVQDQTALYIMSCNFASVLQYGDLEAIVALEMAQKDSKTAIEPCLSSPISMSALDLATEIKDARGLTAANFHFPPMALQGAILSFHTLSILIDSLNETSVCASGHISLSFIWCLALRPNAIQRLETLIPWTDIARFLNTLINPDIVFEKIEDRAFPRYEGVARYLPEDFLIRGQTWSQLYYPHDFFQDTASKEERPVIEYPSIGIPRRHRCLWLGVRIATATFGRWFAYNGRKFDITQRALRNVSMPP</sequence>
<dbReference type="PANTHER" id="PTHR15696:SF0">
    <property type="entry name" value="TELOMERASE-BINDING PROTEIN EST1A"/>
    <property type="match status" value="1"/>
</dbReference>
<dbReference type="Gene3D" id="1.25.40.10">
    <property type="entry name" value="Tetratricopeptide repeat domain"/>
    <property type="match status" value="1"/>
</dbReference>
<protein>
    <recommendedName>
        <fullName evidence="3">DNA/RNA-binding domain-containing protein</fullName>
    </recommendedName>
</protein>
<dbReference type="SUPFAM" id="SSF48452">
    <property type="entry name" value="TPR-like"/>
    <property type="match status" value="1"/>
</dbReference>
<dbReference type="PANTHER" id="PTHR15696">
    <property type="entry name" value="SMG-7 SUPPRESSOR WITH MORPHOLOGICAL EFFECT ON GENITALIA PROTEIN 7"/>
    <property type="match status" value="1"/>
</dbReference>
<reference evidence="2" key="1">
    <citation type="journal article" date="2017" name="Genome Biol.">
        <title>Comparative genomics reveals high biological diversity and specific adaptations in the industrially and medically important fungal genus Aspergillus.</title>
        <authorList>
            <person name="de Vries R.P."/>
            <person name="Riley R."/>
            <person name="Wiebenga A."/>
            <person name="Aguilar-Osorio G."/>
            <person name="Amillis S."/>
            <person name="Uchima C.A."/>
            <person name="Anderluh G."/>
            <person name="Asadollahi M."/>
            <person name="Askin M."/>
            <person name="Barry K."/>
            <person name="Battaglia E."/>
            <person name="Bayram O."/>
            <person name="Benocci T."/>
            <person name="Braus-Stromeyer S.A."/>
            <person name="Caldana C."/>
            <person name="Canovas D."/>
            <person name="Cerqueira G.C."/>
            <person name="Chen F."/>
            <person name="Chen W."/>
            <person name="Choi C."/>
            <person name="Clum A."/>
            <person name="Dos Santos R.A."/>
            <person name="Damasio A.R."/>
            <person name="Diallinas G."/>
            <person name="Emri T."/>
            <person name="Fekete E."/>
            <person name="Flipphi M."/>
            <person name="Freyberg S."/>
            <person name="Gallo A."/>
            <person name="Gournas C."/>
            <person name="Habgood R."/>
            <person name="Hainaut M."/>
            <person name="Harispe M.L."/>
            <person name="Henrissat B."/>
            <person name="Hilden K.S."/>
            <person name="Hope R."/>
            <person name="Hossain A."/>
            <person name="Karabika E."/>
            <person name="Karaffa L."/>
            <person name="Karanyi Z."/>
            <person name="Krasevec N."/>
            <person name="Kuo A."/>
            <person name="Kusch H."/>
            <person name="LaButti K."/>
            <person name="Lagendijk E.L."/>
            <person name="Lapidus A."/>
            <person name="Levasseur A."/>
            <person name="Lindquist E."/>
            <person name="Lipzen A."/>
            <person name="Logrieco A.F."/>
            <person name="MacCabe A."/>
            <person name="Maekelae M.R."/>
            <person name="Malavazi I."/>
            <person name="Melin P."/>
            <person name="Meyer V."/>
            <person name="Mielnichuk N."/>
            <person name="Miskei M."/>
            <person name="Molnar A.P."/>
            <person name="Mule G."/>
            <person name="Ngan C.Y."/>
            <person name="Orejas M."/>
            <person name="Orosz E."/>
            <person name="Ouedraogo J.P."/>
            <person name="Overkamp K.M."/>
            <person name="Park H.-S."/>
            <person name="Perrone G."/>
            <person name="Piumi F."/>
            <person name="Punt P.J."/>
            <person name="Ram A.F."/>
            <person name="Ramon A."/>
            <person name="Rauscher S."/>
            <person name="Record E."/>
            <person name="Riano-Pachon D.M."/>
            <person name="Robert V."/>
            <person name="Roehrig J."/>
            <person name="Ruller R."/>
            <person name="Salamov A."/>
            <person name="Salih N.S."/>
            <person name="Samson R.A."/>
            <person name="Sandor E."/>
            <person name="Sanguinetti M."/>
            <person name="Schuetze T."/>
            <person name="Sepcic K."/>
            <person name="Shelest E."/>
            <person name="Sherlock G."/>
            <person name="Sophianopoulou V."/>
            <person name="Squina F.M."/>
            <person name="Sun H."/>
            <person name="Susca A."/>
            <person name="Todd R.B."/>
            <person name="Tsang A."/>
            <person name="Unkles S.E."/>
            <person name="van de Wiele N."/>
            <person name="van Rossen-Uffink D."/>
            <person name="Oliveira J.V."/>
            <person name="Vesth T.C."/>
            <person name="Visser J."/>
            <person name="Yu J.-H."/>
            <person name="Zhou M."/>
            <person name="Andersen M.R."/>
            <person name="Archer D.B."/>
            <person name="Baker S.E."/>
            <person name="Benoit I."/>
            <person name="Brakhage A.A."/>
            <person name="Braus G.H."/>
            <person name="Fischer R."/>
            <person name="Frisvad J.C."/>
            <person name="Goldman G.H."/>
            <person name="Houbraken J."/>
            <person name="Oakley B."/>
            <person name="Pocsi I."/>
            <person name="Scazzocchio C."/>
            <person name="Seiboth B."/>
            <person name="vanKuyk P.A."/>
            <person name="Wortman J."/>
            <person name="Dyer P.S."/>
            <person name="Grigoriev I.V."/>
        </authorList>
    </citation>
    <scope>NUCLEOTIDE SEQUENCE [LARGE SCALE GENOMIC DNA]</scope>
    <source>
        <strain evidence="2">CBS 506.65</strain>
    </source>
</reference>
<proteinExistence type="predicted"/>
<dbReference type="GO" id="GO:0005697">
    <property type="term" value="C:telomerase holoenzyme complex"/>
    <property type="evidence" value="ECO:0007669"/>
    <property type="project" value="TreeGrafter"/>
</dbReference>
<name>A0A1L9S4G0_9EURO</name>
<evidence type="ECO:0008006" key="3">
    <source>
        <dbReference type="Google" id="ProtNLM"/>
    </source>
</evidence>
<evidence type="ECO:0000313" key="1">
    <source>
        <dbReference type="EMBL" id="OJJ42039.1"/>
    </source>
</evidence>
<keyword evidence="2" id="KW-1185">Reference proteome</keyword>
<organism evidence="1 2">
    <name type="scientific">Penicilliopsis zonata CBS 506.65</name>
    <dbReference type="NCBI Taxonomy" id="1073090"/>
    <lineage>
        <taxon>Eukaryota</taxon>
        <taxon>Fungi</taxon>
        <taxon>Dikarya</taxon>
        <taxon>Ascomycota</taxon>
        <taxon>Pezizomycotina</taxon>
        <taxon>Eurotiomycetes</taxon>
        <taxon>Eurotiomycetidae</taxon>
        <taxon>Eurotiales</taxon>
        <taxon>Aspergillaceae</taxon>
        <taxon>Penicilliopsis</taxon>
    </lineage>
</organism>
<dbReference type="GO" id="GO:0070034">
    <property type="term" value="F:telomerase RNA binding"/>
    <property type="evidence" value="ECO:0007669"/>
    <property type="project" value="TreeGrafter"/>
</dbReference>
<dbReference type="GeneID" id="34607928"/>
<dbReference type="Proteomes" id="UP000184188">
    <property type="component" value="Unassembled WGS sequence"/>
</dbReference>